<proteinExistence type="predicted"/>
<name>A0A3N0XLD9_ANAGA</name>
<gene>
    <name evidence="1" type="ORF">DPX16_3368</name>
</gene>
<evidence type="ECO:0000313" key="2">
    <source>
        <dbReference type="Proteomes" id="UP000281406"/>
    </source>
</evidence>
<protein>
    <submittedName>
        <fullName evidence="1">Uncharacterized protein</fullName>
    </submittedName>
</protein>
<accession>A0A3N0XLD9</accession>
<evidence type="ECO:0000313" key="1">
    <source>
        <dbReference type="EMBL" id="ROI64821.1"/>
    </source>
</evidence>
<dbReference type="AlphaFoldDB" id="A0A3N0XLD9"/>
<organism evidence="1 2">
    <name type="scientific">Anabarilius grahami</name>
    <name type="common">Kanglang fish</name>
    <name type="synonym">Barilius grahami</name>
    <dbReference type="NCBI Taxonomy" id="495550"/>
    <lineage>
        <taxon>Eukaryota</taxon>
        <taxon>Metazoa</taxon>
        <taxon>Chordata</taxon>
        <taxon>Craniata</taxon>
        <taxon>Vertebrata</taxon>
        <taxon>Euteleostomi</taxon>
        <taxon>Actinopterygii</taxon>
        <taxon>Neopterygii</taxon>
        <taxon>Teleostei</taxon>
        <taxon>Ostariophysi</taxon>
        <taxon>Cypriniformes</taxon>
        <taxon>Xenocyprididae</taxon>
        <taxon>Xenocypridinae</taxon>
        <taxon>Xenocypridinae incertae sedis</taxon>
        <taxon>Anabarilius</taxon>
    </lineage>
</organism>
<dbReference type="EMBL" id="RJVU01069905">
    <property type="protein sequence ID" value="ROI64821.1"/>
    <property type="molecule type" value="Genomic_DNA"/>
</dbReference>
<comment type="caution">
    <text evidence="1">The sequence shown here is derived from an EMBL/GenBank/DDBJ whole genome shotgun (WGS) entry which is preliminary data.</text>
</comment>
<sequence>MDQTRPCAGLETRCPAFAVYASCQTLLGSFGWPVRFRLRELSLSTEPAADESPACRTLTLLIALPHEDGTTIGDVRFLAAVWLTIQTLETGRARSLSSPCISSIALGFQSVQ</sequence>
<keyword evidence="2" id="KW-1185">Reference proteome</keyword>
<reference evidence="1 2" key="1">
    <citation type="submission" date="2018-10" db="EMBL/GenBank/DDBJ databases">
        <title>Genome assembly for a Yunnan-Guizhou Plateau 3E fish, Anabarilius grahami (Regan), and its evolutionary and genetic applications.</title>
        <authorList>
            <person name="Jiang W."/>
        </authorList>
    </citation>
    <scope>NUCLEOTIDE SEQUENCE [LARGE SCALE GENOMIC DNA]</scope>
    <source>
        <strain evidence="1">AG-KIZ</strain>
        <tissue evidence="1">Muscle</tissue>
    </source>
</reference>
<dbReference type="Proteomes" id="UP000281406">
    <property type="component" value="Unassembled WGS sequence"/>
</dbReference>